<feature type="chain" id="PRO_5040121336" evidence="2">
    <location>
        <begin position="21"/>
        <end position="324"/>
    </location>
</feature>
<feature type="signal peptide" evidence="2">
    <location>
        <begin position="1"/>
        <end position="20"/>
    </location>
</feature>
<evidence type="ECO:0000256" key="2">
    <source>
        <dbReference type="SAM" id="SignalP"/>
    </source>
</evidence>
<feature type="compositionally biased region" description="Low complexity" evidence="1">
    <location>
        <begin position="146"/>
        <end position="157"/>
    </location>
</feature>
<proteinExistence type="predicted"/>
<organism evidence="3 4">
    <name type="scientific">Seminavis robusta</name>
    <dbReference type="NCBI Taxonomy" id="568900"/>
    <lineage>
        <taxon>Eukaryota</taxon>
        <taxon>Sar</taxon>
        <taxon>Stramenopiles</taxon>
        <taxon>Ochrophyta</taxon>
        <taxon>Bacillariophyta</taxon>
        <taxon>Bacillariophyceae</taxon>
        <taxon>Bacillariophycidae</taxon>
        <taxon>Naviculales</taxon>
        <taxon>Naviculaceae</taxon>
        <taxon>Seminavis</taxon>
    </lineage>
</organism>
<dbReference type="EMBL" id="CAICTM010000870">
    <property type="protein sequence ID" value="CAB9517651.1"/>
    <property type="molecule type" value="Genomic_DNA"/>
</dbReference>
<keyword evidence="4" id="KW-1185">Reference proteome</keyword>
<name>A0A9N8EE80_9STRA</name>
<feature type="region of interest" description="Disordered" evidence="1">
    <location>
        <begin position="146"/>
        <end position="169"/>
    </location>
</feature>
<protein>
    <submittedName>
        <fullName evidence="3">Uncharacterized protein</fullName>
    </submittedName>
</protein>
<accession>A0A9N8EE80</accession>
<evidence type="ECO:0000313" key="3">
    <source>
        <dbReference type="EMBL" id="CAB9517651.1"/>
    </source>
</evidence>
<reference evidence="3" key="1">
    <citation type="submission" date="2020-06" db="EMBL/GenBank/DDBJ databases">
        <authorList>
            <consortium name="Plant Systems Biology data submission"/>
        </authorList>
    </citation>
    <scope>NUCLEOTIDE SEQUENCE</scope>
    <source>
        <strain evidence="3">D6</strain>
    </source>
</reference>
<sequence length="324" mass="35823">MTKGFLFWIVLLQSFRGAYCLFDSFFGIGGSTAGPCESAGNSEDKLACQIDLIYQRVALADGSNGDQGQSSYSRSNDIEQGKRALDCVAAIAGLDLEQQFGRIRVAKNLVMDLVHENYFASLNRDDERVDRICQVSERRLNLKKQLLQSQASSSSQNTDPGSHRLRRRLGDPAVPIYPAKVSVPYQVWVDRYVSTYLQPSRSGDSTTREKDTEERADLDQVTTLILDPLIEVRQNSVDSGLSVARDVVEIICSILGSVELGFDPGDACRIISTSIQLSITVNDVAMTSLENELSEVNIHNVLIDSAEIEAAHENTRTLVRDLTR</sequence>
<keyword evidence="2" id="KW-0732">Signal</keyword>
<evidence type="ECO:0000256" key="1">
    <source>
        <dbReference type="SAM" id="MobiDB-lite"/>
    </source>
</evidence>
<comment type="caution">
    <text evidence="3">The sequence shown here is derived from an EMBL/GenBank/DDBJ whole genome shotgun (WGS) entry which is preliminary data.</text>
</comment>
<dbReference type="AlphaFoldDB" id="A0A9N8EE80"/>
<gene>
    <name evidence="3" type="ORF">SEMRO_871_G213750.1</name>
</gene>
<dbReference type="Proteomes" id="UP001153069">
    <property type="component" value="Unassembled WGS sequence"/>
</dbReference>
<evidence type="ECO:0000313" key="4">
    <source>
        <dbReference type="Proteomes" id="UP001153069"/>
    </source>
</evidence>